<feature type="domain" description="ACB" evidence="1">
    <location>
        <begin position="1"/>
        <end position="23"/>
    </location>
</feature>
<reference evidence="2" key="1">
    <citation type="submission" date="2020-10" db="EMBL/GenBank/DDBJ databases">
        <authorList>
            <person name="Kikuchi T."/>
        </authorList>
    </citation>
    <scope>NUCLEOTIDE SEQUENCE</scope>
    <source>
        <strain evidence="2">NKZ352</strain>
    </source>
</reference>
<proteinExistence type="predicted"/>
<dbReference type="Proteomes" id="UP000835052">
    <property type="component" value="Unassembled WGS sequence"/>
</dbReference>
<dbReference type="OrthoDB" id="71307at2759"/>
<organism evidence="2 3">
    <name type="scientific">Caenorhabditis auriculariae</name>
    <dbReference type="NCBI Taxonomy" id="2777116"/>
    <lineage>
        <taxon>Eukaryota</taxon>
        <taxon>Metazoa</taxon>
        <taxon>Ecdysozoa</taxon>
        <taxon>Nematoda</taxon>
        <taxon>Chromadorea</taxon>
        <taxon>Rhabditida</taxon>
        <taxon>Rhabditina</taxon>
        <taxon>Rhabditomorpha</taxon>
        <taxon>Rhabditoidea</taxon>
        <taxon>Rhabditidae</taxon>
        <taxon>Peloderinae</taxon>
        <taxon>Caenorhabditis</taxon>
    </lineage>
</organism>
<name>A0A8S1GWM7_9PELO</name>
<dbReference type="AlphaFoldDB" id="A0A8S1GWM7"/>
<evidence type="ECO:0000259" key="1">
    <source>
        <dbReference type="PROSITE" id="PS51228"/>
    </source>
</evidence>
<accession>A0A8S1GWM7</accession>
<evidence type="ECO:0000313" key="2">
    <source>
        <dbReference type="EMBL" id="CAD6187847.1"/>
    </source>
</evidence>
<keyword evidence="3" id="KW-1185">Reference proteome</keyword>
<dbReference type="GO" id="GO:0000062">
    <property type="term" value="F:fatty-acyl-CoA binding"/>
    <property type="evidence" value="ECO:0007669"/>
    <property type="project" value="InterPro"/>
</dbReference>
<evidence type="ECO:0000313" key="3">
    <source>
        <dbReference type="Proteomes" id="UP000835052"/>
    </source>
</evidence>
<protein>
    <recommendedName>
        <fullName evidence="1">ACB domain-containing protein</fullName>
    </recommendedName>
</protein>
<dbReference type="PROSITE" id="PS51228">
    <property type="entry name" value="ACB_2"/>
    <property type="match status" value="1"/>
</dbReference>
<dbReference type="InterPro" id="IPR000582">
    <property type="entry name" value="Acyl-CoA-binding_protein"/>
</dbReference>
<dbReference type="EMBL" id="CAJGYM010000007">
    <property type="protein sequence ID" value="CAD6187847.1"/>
    <property type="molecule type" value="Genomic_DNA"/>
</dbReference>
<gene>
    <name evidence="2" type="ORF">CAUJ_LOCUS3766</name>
</gene>
<sequence length="81" mass="9217">MSQDEAKALYVETILGLCDRAEEEHDIMDFLSNPKFVNDPHYIELLKQQDVFRDKFALLGRTHTKGHKGEMVVINGVSVAL</sequence>
<comment type="caution">
    <text evidence="2">The sequence shown here is derived from an EMBL/GenBank/DDBJ whole genome shotgun (WGS) entry which is preliminary data.</text>
</comment>